<protein>
    <submittedName>
        <fullName evidence="1">Histamine N-methyltransferase</fullName>
    </submittedName>
</protein>
<dbReference type="Pfam" id="PF13489">
    <property type="entry name" value="Methyltransf_23"/>
    <property type="match status" value="1"/>
</dbReference>
<dbReference type="CDD" id="cd02440">
    <property type="entry name" value="AdoMet_MTases"/>
    <property type="match status" value="1"/>
</dbReference>
<dbReference type="Gene3D" id="3.40.50.150">
    <property type="entry name" value="Vaccinia Virus protein VP39"/>
    <property type="match status" value="1"/>
</dbReference>
<gene>
    <name evidence="1" type="ORF">HOLleu_04857</name>
</gene>
<keyword evidence="2" id="KW-1185">Reference proteome</keyword>
<comment type="caution">
    <text evidence="1">The sequence shown here is derived from an EMBL/GenBank/DDBJ whole genome shotgun (WGS) entry which is preliminary data.</text>
</comment>
<dbReference type="InterPro" id="IPR029063">
    <property type="entry name" value="SAM-dependent_MTases_sf"/>
</dbReference>
<reference evidence="1" key="1">
    <citation type="submission" date="2021-10" db="EMBL/GenBank/DDBJ databases">
        <title>Tropical sea cucumber genome reveals ecological adaptation and Cuvierian tubules defense mechanism.</title>
        <authorList>
            <person name="Chen T."/>
        </authorList>
    </citation>
    <scope>NUCLEOTIDE SEQUENCE</scope>
    <source>
        <strain evidence="1">Nanhai2018</strain>
        <tissue evidence="1">Muscle</tissue>
    </source>
</reference>
<organism evidence="1 2">
    <name type="scientific">Holothuria leucospilota</name>
    <name type="common">Black long sea cucumber</name>
    <name type="synonym">Mertensiothuria leucospilota</name>
    <dbReference type="NCBI Taxonomy" id="206669"/>
    <lineage>
        <taxon>Eukaryota</taxon>
        <taxon>Metazoa</taxon>
        <taxon>Echinodermata</taxon>
        <taxon>Eleutherozoa</taxon>
        <taxon>Echinozoa</taxon>
        <taxon>Holothuroidea</taxon>
        <taxon>Aspidochirotacea</taxon>
        <taxon>Aspidochirotida</taxon>
        <taxon>Holothuriidae</taxon>
        <taxon>Holothuria</taxon>
    </lineage>
</organism>
<sequence length="306" mass="34924">MMSSYPGLKTIFHDPDYYVEALRVFARLSSKYQVLATWTDTVFPKKVVKRLAVDLTDTKGKLKVLGVGSGTGEMDCKMLQQLLLRYPNISSTVIEPALKHITEFKALASGKLKDYTGIEWDWRQETWEEYYQDLKKPGREVDKMHFISAIHSLYHVTDGLETTILNMFHHLKEGGILMIVLTSERTGACRLINHFPMFGDNLHSHCNSKHVREILKQHKIDFEVITQESQLDITCCFEEGSVDGPLIVDFVAQTLRLRETAPLKLVHEVLEYMRGSDCSVRRGEKILLSNDWDAIIVTKGKECGAC</sequence>
<dbReference type="AlphaFoldDB" id="A0A9Q1HE53"/>
<dbReference type="SUPFAM" id="SSF53335">
    <property type="entry name" value="S-adenosyl-L-methionine-dependent methyltransferases"/>
    <property type="match status" value="1"/>
</dbReference>
<proteinExistence type="predicted"/>
<dbReference type="OrthoDB" id="5984880at2759"/>
<dbReference type="Proteomes" id="UP001152320">
    <property type="component" value="Chromosome 2"/>
</dbReference>
<name>A0A9Q1HE53_HOLLE</name>
<evidence type="ECO:0000313" key="2">
    <source>
        <dbReference type="Proteomes" id="UP001152320"/>
    </source>
</evidence>
<evidence type="ECO:0000313" key="1">
    <source>
        <dbReference type="EMBL" id="KAJ8046242.1"/>
    </source>
</evidence>
<accession>A0A9Q1HE53</accession>
<dbReference type="EMBL" id="JAIZAY010000002">
    <property type="protein sequence ID" value="KAJ8046242.1"/>
    <property type="molecule type" value="Genomic_DNA"/>
</dbReference>